<name>A0A8H6T8C4_9AGAR</name>
<sequence length="304" mass="33630">MSVDRLPVELEREIFETTALMNAERIPTLLLVARRVLVWLEPLLYRTLHVGLTPADAGQFKALRAKSPAFIASAVRRLVLYEENNWDLDADNTLSTFALCTGTTAVAVHGTIASAGLLPLLSKLQLTHFSGFLTDILPIHPSTVPAPGDLLPAHGVRTHSFCKRLTHLDLFEPLADESAAAALVLAVLPHLPCLTHLAISHFEAIAEIAAPLVGLLQSCARLQLLVVLNHDRSARTPSLARTRATVGAVPESLRDPRFVMCSYQHWAEGVFTTPNFWTTAEHFLERKRRKEVDQNDFWALDVSY</sequence>
<proteinExistence type="predicted"/>
<dbReference type="SUPFAM" id="SSF52047">
    <property type="entry name" value="RNI-like"/>
    <property type="match status" value="1"/>
</dbReference>
<comment type="caution">
    <text evidence="1">The sequence shown here is derived from an EMBL/GenBank/DDBJ whole genome shotgun (WGS) entry which is preliminary data.</text>
</comment>
<dbReference type="AlphaFoldDB" id="A0A8H6T8C4"/>
<accession>A0A8H6T8C4</accession>
<organism evidence="1 2">
    <name type="scientific">Mycena indigotica</name>
    <dbReference type="NCBI Taxonomy" id="2126181"/>
    <lineage>
        <taxon>Eukaryota</taxon>
        <taxon>Fungi</taxon>
        <taxon>Dikarya</taxon>
        <taxon>Basidiomycota</taxon>
        <taxon>Agaricomycotina</taxon>
        <taxon>Agaricomycetes</taxon>
        <taxon>Agaricomycetidae</taxon>
        <taxon>Agaricales</taxon>
        <taxon>Marasmiineae</taxon>
        <taxon>Mycenaceae</taxon>
        <taxon>Mycena</taxon>
    </lineage>
</organism>
<dbReference type="RefSeq" id="XP_037223925.1">
    <property type="nucleotide sequence ID" value="XM_037358830.1"/>
</dbReference>
<reference evidence="1" key="1">
    <citation type="submission" date="2020-05" db="EMBL/GenBank/DDBJ databases">
        <title>Mycena genomes resolve the evolution of fungal bioluminescence.</title>
        <authorList>
            <person name="Tsai I.J."/>
        </authorList>
    </citation>
    <scope>NUCLEOTIDE SEQUENCE</scope>
    <source>
        <strain evidence="1">171206Taipei</strain>
    </source>
</reference>
<dbReference type="GeneID" id="59341346"/>
<dbReference type="Proteomes" id="UP000636479">
    <property type="component" value="Unassembled WGS sequence"/>
</dbReference>
<keyword evidence="2" id="KW-1185">Reference proteome</keyword>
<protein>
    <submittedName>
        <fullName evidence="1">Uncharacterized protein</fullName>
    </submittedName>
</protein>
<evidence type="ECO:0000313" key="1">
    <source>
        <dbReference type="EMBL" id="KAF7311817.1"/>
    </source>
</evidence>
<gene>
    <name evidence="1" type="ORF">MIND_00192200</name>
</gene>
<evidence type="ECO:0000313" key="2">
    <source>
        <dbReference type="Proteomes" id="UP000636479"/>
    </source>
</evidence>
<dbReference type="EMBL" id="JACAZF010000002">
    <property type="protein sequence ID" value="KAF7311817.1"/>
    <property type="molecule type" value="Genomic_DNA"/>
</dbReference>
<dbReference type="OrthoDB" id="2900663at2759"/>